<dbReference type="EMBL" id="JANPWB010000012">
    <property type="protein sequence ID" value="KAJ1114050.1"/>
    <property type="molecule type" value="Genomic_DNA"/>
</dbReference>
<sequence>MAVSPGLLPRSRPPSTPHAAPRTPDSYCKVASKCEHAWEHPPRDAAPAFNNLPSPPFPAQPPERGVGAATAPLPPTSRHPAHHTNGAHKDHTRACATDTASSRSLEPGGRLKLNFIKCSRKTCPKVPLHRITHRGTHRWMREGSEAMHGEL</sequence>
<dbReference type="AlphaFoldDB" id="A0AAV7NMP0"/>
<organism evidence="2 3">
    <name type="scientific">Pleurodeles waltl</name>
    <name type="common">Iberian ribbed newt</name>
    <dbReference type="NCBI Taxonomy" id="8319"/>
    <lineage>
        <taxon>Eukaryota</taxon>
        <taxon>Metazoa</taxon>
        <taxon>Chordata</taxon>
        <taxon>Craniata</taxon>
        <taxon>Vertebrata</taxon>
        <taxon>Euteleostomi</taxon>
        <taxon>Amphibia</taxon>
        <taxon>Batrachia</taxon>
        <taxon>Caudata</taxon>
        <taxon>Salamandroidea</taxon>
        <taxon>Salamandridae</taxon>
        <taxon>Pleurodelinae</taxon>
        <taxon>Pleurodeles</taxon>
    </lineage>
</organism>
<feature type="region of interest" description="Disordered" evidence="1">
    <location>
        <begin position="39"/>
        <end position="109"/>
    </location>
</feature>
<evidence type="ECO:0000256" key="1">
    <source>
        <dbReference type="SAM" id="MobiDB-lite"/>
    </source>
</evidence>
<name>A0AAV7NMP0_PLEWA</name>
<comment type="caution">
    <text evidence="2">The sequence shown here is derived from an EMBL/GenBank/DDBJ whole genome shotgun (WGS) entry which is preliminary data.</text>
</comment>
<reference evidence="2" key="1">
    <citation type="journal article" date="2022" name="bioRxiv">
        <title>Sequencing and chromosome-scale assembly of the giantPleurodeles waltlgenome.</title>
        <authorList>
            <person name="Brown T."/>
            <person name="Elewa A."/>
            <person name="Iarovenko S."/>
            <person name="Subramanian E."/>
            <person name="Araus A.J."/>
            <person name="Petzold A."/>
            <person name="Susuki M."/>
            <person name="Suzuki K.-i.T."/>
            <person name="Hayashi T."/>
            <person name="Toyoda A."/>
            <person name="Oliveira C."/>
            <person name="Osipova E."/>
            <person name="Leigh N.D."/>
            <person name="Simon A."/>
            <person name="Yun M.H."/>
        </authorList>
    </citation>
    <scope>NUCLEOTIDE SEQUENCE</scope>
    <source>
        <strain evidence="2">20211129_DDA</strain>
        <tissue evidence="2">Liver</tissue>
    </source>
</reference>
<dbReference type="Proteomes" id="UP001066276">
    <property type="component" value="Chromosome 8"/>
</dbReference>
<gene>
    <name evidence="2" type="ORF">NDU88_002289</name>
</gene>
<evidence type="ECO:0000313" key="3">
    <source>
        <dbReference type="Proteomes" id="UP001066276"/>
    </source>
</evidence>
<evidence type="ECO:0000313" key="2">
    <source>
        <dbReference type="EMBL" id="KAJ1114050.1"/>
    </source>
</evidence>
<protein>
    <submittedName>
        <fullName evidence="2">Uncharacterized protein</fullName>
    </submittedName>
</protein>
<keyword evidence="3" id="KW-1185">Reference proteome</keyword>
<accession>A0AAV7NMP0</accession>
<proteinExistence type="predicted"/>
<feature type="compositionally biased region" description="Low complexity" evidence="1">
    <location>
        <begin position="1"/>
        <end position="10"/>
    </location>
</feature>
<feature type="region of interest" description="Disordered" evidence="1">
    <location>
        <begin position="1"/>
        <end position="26"/>
    </location>
</feature>